<accession>A0ABM1MUU2</accession>
<name>A0ABM1MUU2_NICVS</name>
<proteinExistence type="predicted"/>
<protein>
    <submittedName>
        <fullName evidence="2">Uncharacterized protein LOC108563987</fullName>
    </submittedName>
</protein>
<reference evidence="2" key="1">
    <citation type="submission" date="2025-08" db="UniProtKB">
        <authorList>
            <consortium name="RefSeq"/>
        </authorList>
    </citation>
    <scope>IDENTIFICATION</scope>
    <source>
        <tissue evidence="2">Whole Larva</tissue>
    </source>
</reference>
<keyword evidence="1" id="KW-1185">Reference proteome</keyword>
<sequence>MGLESRMDEEVECKHIEEIIDARKRSGQYDALIGGGGGGATKGPSARYAYSKPACPIEEVRRDEFAMYNIEGDNLNETRPTDSEITLIRVKREGSQLRTQLQHNTNWDMHDRAVPGDGSHLGESPSLVNLVTLVVPSKEMLKTRRGSREVEYMVPLSSWEPAEPTLVEYPEEENVRTAGSSSTIKDLFRCFIFWRRNSAARAKEDDEE</sequence>
<dbReference type="RefSeq" id="XP_017778342.1">
    <property type="nucleotide sequence ID" value="XM_017922853.1"/>
</dbReference>
<gene>
    <name evidence="2" type="primary">LOC108563987</name>
</gene>
<evidence type="ECO:0000313" key="1">
    <source>
        <dbReference type="Proteomes" id="UP000695000"/>
    </source>
</evidence>
<dbReference type="Proteomes" id="UP000695000">
    <property type="component" value="Unplaced"/>
</dbReference>
<evidence type="ECO:0000313" key="2">
    <source>
        <dbReference type="RefSeq" id="XP_017778342.1"/>
    </source>
</evidence>
<dbReference type="GeneID" id="108563987"/>
<organism evidence="1 2">
    <name type="scientific">Nicrophorus vespilloides</name>
    <name type="common">Boreal carrion beetle</name>
    <dbReference type="NCBI Taxonomy" id="110193"/>
    <lineage>
        <taxon>Eukaryota</taxon>
        <taxon>Metazoa</taxon>
        <taxon>Ecdysozoa</taxon>
        <taxon>Arthropoda</taxon>
        <taxon>Hexapoda</taxon>
        <taxon>Insecta</taxon>
        <taxon>Pterygota</taxon>
        <taxon>Neoptera</taxon>
        <taxon>Endopterygota</taxon>
        <taxon>Coleoptera</taxon>
        <taxon>Polyphaga</taxon>
        <taxon>Staphyliniformia</taxon>
        <taxon>Silphidae</taxon>
        <taxon>Nicrophorinae</taxon>
        <taxon>Nicrophorus</taxon>
    </lineage>
</organism>